<keyword evidence="2" id="KW-0058">Aromatic hydrocarbons catabolism</keyword>
<accession>A0A8J2JD27</accession>
<dbReference type="OrthoDB" id="7130006at2759"/>
<evidence type="ECO:0000256" key="2">
    <source>
        <dbReference type="ARBA" id="ARBA00022797"/>
    </source>
</evidence>
<keyword evidence="4" id="KW-0472">Membrane</keyword>
<dbReference type="EMBL" id="CAJVCH010032699">
    <property type="protein sequence ID" value="CAG7712465.1"/>
    <property type="molecule type" value="Genomic_DNA"/>
</dbReference>
<keyword evidence="7" id="KW-1185">Reference proteome</keyword>
<dbReference type="Proteomes" id="UP000708208">
    <property type="component" value="Unassembled WGS sequence"/>
</dbReference>
<evidence type="ECO:0000259" key="5">
    <source>
        <dbReference type="Pfam" id="PF06441"/>
    </source>
</evidence>
<proteinExistence type="inferred from homology"/>
<keyword evidence="3" id="KW-0378">Hydrolase</keyword>
<dbReference type="Pfam" id="PF06441">
    <property type="entry name" value="EHN"/>
    <property type="match status" value="1"/>
</dbReference>
<name>A0A8J2JD27_9HEXA</name>
<dbReference type="AlphaFoldDB" id="A0A8J2JD27"/>
<dbReference type="PANTHER" id="PTHR21661:SF35">
    <property type="entry name" value="EPOXIDE HYDROLASE"/>
    <property type="match status" value="1"/>
</dbReference>
<dbReference type="GO" id="GO:0004301">
    <property type="term" value="F:epoxide hydrolase activity"/>
    <property type="evidence" value="ECO:0007669"/>
    <property type="project" value="TreeGrafter"/>
</dbReference>
<dbReference type="PANTHER" id="PTHR21661">
    <property type="entry name" value="EPOXIDE HYDROLASE 1-RELATED"/>
    <property type="match status" value="1"/>
</dbReference>
<comment type="similarity">
    <text evidence="1">Belongs to the peptidase S33 family.</text>
</comment>
<evidence type="ECO:0000313" key="6">
    <source>
        <dbReference type="EMBL" id="CAG7712465.1"/>
    </source>
</evidence>
<protein>
    <recommendedName>
        <fullName evidence="5">Epoxide hydrolase N-terminal domain-containing protein</fullName>
    </recommendedName>
</protein>
<dbReference type="PIRSF" id="PIRSF001112">
    <property type="entry name" value="Epoxide_hydrolase"/>
    <property type="match status" value="1"/>
</dbReference>
<reference evidence="6" key="1">
    <citation type="submission" date="2021-06" db="EMBL/GenBank/DDBJ databases">
        <authorList>
            <person name="Hodson N. C."/>
            <person name="Mongue J. A."/>
            <person name="Jaron S. K."/>
        </authorList>
    </citation>
    <scope>NUCLEOTIDE SEQUENCE</scope>
</reference>
<gene>
    <name evidence="6" type="ORF">AFUS01_LOCUS5156</name>
</gene>
<organism evidence="6 7">
    <name type="scientific">Allacma fusca</name>
    <dbReference type="NCBI Taxonomy" id="39272"/>
    <lineage>
        <taxon>Eukaryota</taxon>
        <taxon>Metazoa</taxon>
        <taxon>Ecdysozoa</taxon>
        <taxon>Arthropoda</taxon>
        <taxon>Hexapoda</taxon>
        <taxon>Collembola</taxon>
        <taxon>Symphypleona</taxon>
        <taxon>Sminthuridae</taxon>
        <taxon>Allacma</taxon>
    </lineage>
</organism>
<evidence type="ECO:0000256" key="4">
    <source>
        <dbReference type="SAM" id="Phobius"/>
    </source>
</evidence>
<feature type="transmembrane region" description="Helical" evidence="4">
    <location>
        <begin position="7"/>
        <end position="25"/>
    </location>
</feature>
<evidence type="ECO:0000313" key="7">
    <source>
        <dbReference type="Proteomes" id="UP000708208"/>
    </source>
</evidence>
<dbReference type="InterPro" id="IPR016292">
    <property type="entry name" value="Epoxide_hydrolase"/>
</dbReference>
<evidence type="ECO:0000256" key="3">
    <source>
        <dbReference type="ARBA" id="ARBA00022801"/>
    </source>
</evidence>
<feature type="domain" description="Epoxide hydrolase N-terminal" evidence="5">
    <location>
        <begin position="60"/>
        <end position="172"/>
    </location>
</feature>
<keyword evidence="4" id="KW-1133">Transmembrane helix</keyword>
<keyword evidence="4" id="KW-0812">Transmembrane</keyword>
<comment type="caution">
    <text evidence="6">The sequence shown here is derived from an EMBL/GenBank/DDBJ whole genome shotgun (WGS) entry which is preliminary data.</text>
</comment>
<evidence type="ECO:0000256" key="1">
    <source>
        <dbReference type="ARBA" id="ARBA00010088"/>
    </source>
</evidence>
<dbReference type="InterPro" id="IPR010497">
    <property type="entry name" value="Epoxide_hydro_N"/>
</dbReference>
<dbReference type="GO" id="GO:0097176">
    <property type="term" value="P:epoxide metabolic process"/>
    <property type="evidence" value="ECO:0007669"/>
    <property type="project" value="TreeGrafter"/>
</dbReference>
<sequence length="534" mass="61658">MCRIIGIIATISFINVIILISIVLFKISEDFFSDQEFTDPLPDHIWGAQTRKNTNDTSVKQIRITVSDDILQILKTRLRLEASSPRLVPPLEGTKFQFGFNPFVLNHFLEHWINKYHWKDREEILNRFPQYKMELSGIEIHFQLIKNTRSPEYRITKPLLLIHGFPSSFVEFQSLIPFLAEPQDLFLNFDLVIPSLPGFGFSEAPSKPGLGSAEVAQLLWKLMQQLEYKTFYAHGSDWGSVIVSQMAIMYPESVQAIHSTMCGSLHPKSLLRMAFESLVPAITGGRIETEILSNLWNVTLRETGFYHIQATKPDTIGIALGNSPSGLAAYILEKMFVWTSLKNLEEDEDLLDIFPVNDLLDNIMVYWVTNSMTTAMRIHAQSFQGNHSFSRIPVKVPTACLVPSNEPLFRAQTRQVKEDKYHNLTQYNELRSLGRFLGFEKPEELSNDILRFRYKMISINYTPDWTNLKLIFVTEEWDLVMWRSQRLVKEEPKTSNFPFSKSSKDSLCIWCRFNWVILQGLSETNSKVMTHRAK</sequence>